<dbReference type="EMBL" id="GG666741">
    <property type="protein sequence ID" value="EEN42192.1"/>
    <property type="molecule type" value="Genomic_DNA"/>
</dbReference>
<reference evidence="2" key="1">
    <citation type="journal article" date="2008" name="Nature">
        <title>The amphioxus genome and the evolution of the chordate karyotype.</title>
        <authorList>
            <consortium name="US DOE Joint Genome Institute (JGI-PGF)"/>
            <person name="Putnam N.H."/>
            <person name="Butts T."/>
            <person name="Ferrier D.E.K."/>
            <person name="Furlong R.F."/>
            <person name="Hellsten U."/>
            <person name="Kawashima T."/>
            <person name="Robinson-Rechavi M."/>
            <person name="Shoguchi E."/>
            <person name="Terry A."/>
            <person name="Yu J.-K."/>
            <person name="Benito-Gutierrez E.L."/>
            <person name="Dubchak I."/>
            <person name="Garcia-Fernandez J."/>
            <person name="Gibson-Brown J.J."/>
            <person name="Grigoriev I.V."/>
            <person name="Horton A.C."/>
            <person name="de Jong P.J."/>
            <person name="Jurka J."/>
            <person name="Kapitonov V.V."/>
            <person name="Kohara Y."/>
            <person name="Kuroki Y."/>
            <person name="Lindquist E."/>
            <person name="Lucas S."/>
            <person name="Osoegawa K."/>
            <person name="Pennacchio L.A."/>
            <person name="Salamov A.A."/>
            <person name="Satou Y."/>
            <person name="Sauka-Spengler T."/>
            <person name="Schmutz J."/>
            <person name="Shin-I T."/>
            <person name="Toyoda A."/>
            <person name="Bronner-Fraser M."/>
            <person name="Fujiyama A."/>
            <person name="Holland L.Z."/>
            <person name="Holland P.W.H."/>
            <person name="Satoh N."/>
            <person name="Rokhsar D.S."/>
        </authorList>
    </citation>
    <scope>NUCLEOTIDE SEQUENCE [LARGE SCALE GENOMIC DNA]</scope>
    <source>
        <strain evidence="2">S238N-H82</strain>
        <tissue evidence="2">Testes</tissue>
    </source>
</reference>
<accession>C3ZZ28</accession>
<proteinExistence type="predicted"/>
<feature type="compositionally biased region" description="Basic and acidic residues" evidence="1">
    <location>
        <begin position="70"/>
        <end position="87"/>
    </location>
</feature>
<evidence type="ECO:0000256" key="1">
    <source>
        <dbReference type="SAM" id="MobiDB-lite"/>
    </source>
</evidence>
<feature type="compositionally biased region" description="Low complexity" evidence="1">
    <location>
        <begin position="94"/>
        <end position="125"/>
    </location>
</feature>
<feature type="compositionally biased region" description="Basic residues" evidence="1">
    <location>
        <begin position="1"/>
        <end position="10"/>
    </location>
</feature>
<gene>
    <name evidence="2" type="ORF">BRAFLDRAFT_109683</name>
</gene>
<feature type="compositionally biased region" description="Polar residues" evidence="1">
    <location>
        <begin position="57"/>
        <end position="69"/>
    </location>
</feature>
<dbReference type="AlphaFoldDB" id="C3ZZ28"/>
<sequence>MPPSRRRRSERQRALDRLAAHNKSPERSNNGKDGNKNSKKNPKDKPKEKPRDKEKTLNQQQDDATQQELRSLREEVARYKAEEEKRRNTGTQEGIQQQHPNGGQQQMQQGNQQLLQQGPQASQGQVQPDIQLLHVPLESSHYTLRNMNCLAFVGIINSITINA</sequence>
<evidence type="ECO:0000313" key="2">
    <source>
        <dbReference type="EMBL" id="EEN42192.1"/>
    </source>
</evidence>
<dbReference type="InParanoid" id="C3ZZ28"/>
<organism>
    <name type="scientific">Branchiostoma floridae</name>
    <name type="common">Florida lancelet</name>
    <name type="synonym">Amphioxus</name>
    <dbReference type="NCBI Taxonomy" id="7739"/>
    <lineage>
        <taxon>Eukaryota</taxon>
        <taxon>Metazoa</taxon>
        <taxon>Chordata</taxon>
        <taxon>Cephalochordata</taxon>
        <taxon>Leptocardii</taxon>
        <taxon>Amphioxiformes</taxon>
        <taxon>Branchiostomatidae</taxon>
        <taxon>Branchiostoma</taxon>
    </lineage>
</organism>
<name>C3ZZ28_BRAFL</name>
<feature type="compositionally biased region" description="Basic and acidic residues" evidence="1">
    <location>
        <begin position="11"/>
        <end position="56"/>
    </location>
</feature>
<feature type="region of interest" description="Disordered" evidence="1">
    <location>
        <begin position="1"/>
        <end position="125"/>
    </location>
</feature>
<protein>
    <submittedName>
        <fullName evidence="2">Uncharacterized protein</fullName>
    </submittedName>
</protein>